<feature type="domain" description="Peptidase S9 prolyl oligopeptidase catalytic" evidence="2">
    <location>
        <begin position="540"/>
        <end position="708"/>
    </location>
</feature>
<dbReference type="SUPFAM" id="SSF53474">
    <property type="entry name" value="alpha/beta-Hydrolases"/>
    <property type="match status" value="1"/>
</dbReference>
<dbReference type="GO" id="GO:0006508">
    <property type="term" value="P:proteolysis"/>
    <property type="evidence" value="ECO:0007669"/>
    <property type="project" value="InterPro"/>
</dbReference>
<accession>A0A1Z3HS11</accession>
<dbReference type="EC" id="3.4.14.-" evidence="3"/>
<dbReference type="Gene3D" id="3.40.50.1820">
    <property type="entry name" value="alpha/beta hydrolase"/>
    <property type="match status" value="1"/>
</dbReference>
<dbReference type="KEGG" id="hhg:XM38_040630"/>
<evidence type="ECO:0000313" key="3">
    <source>
        <dbReference type="EMBL" id="ASC73101.1"/>
    </source>
</evidence>
<dbReference type="Gene3D" id="2.120.10.30">
    <property type="entry name" value="TolB, C-terminal domain"/>
    <property type="match status" value="1"/>
</dbReference>
<dbReference type="PANTHER" id="PTHR42776">
    <property type="entry name" value="SERINE PEPTIDASE S9 FAMILY MEMBER"/>
    <property type="match status" value="1"/>
</dbReference>
<dbReference type="PROSITE" id="PS51257">
    <property type="entry name" value="PROKAR_LIPOPROTEIN"/>
    <property type="match status" value="1"/>
</dbReference>
<dbReference type="InterPro" id="IPR011042">
    <property type="entry name" value="6-blade_b-propeller_TolB-like"/>
</dbReference>
<protein>
    <submittedName>
        <fullName evidence="3">Dipeptidyl-peptidase 5</fullName>
        <ecNumber evidence="3">3.4.14.-</ecNumber>
    </submittedName>
</protein>
<dbReference type="InterPro" id="IPR001375">
    <property type="entry name" value="Peptidase_S9_cat"/>
</dbReference>
<name>A0A1Z3HS11_9CYAN</name>
<dbReference type="AlphaFoldDB" id="A0A1Z3HS11"/>
<keyword evidence="4" id="KW-1185">Reference proteome</keyword>
<sequence>MLIGFLRGGLGLASTLLTLVGTAGVISCPVAAEIITIGNQNHLPQLSEAEQAKLDTLLSTRLPMILSTISPDGSTLVLATVNRVSQEDWQVWFLDVASGELQQSLALDNEVFSPVLPIQWLDNTVLRFVQESLFGPWDIVTLNRQTEIVSHTAIYPSLPEEGEVLGVSPDFSKFVIRVFEGDEDVVYLVFLPSLDRLEVARFPDGMEIEPPAWSETGDRVALVMSSVEERRLYDRTPVSPNLANPVIQDALGRTPPEDNVFLQRSTLKVYDFTQAEPLQFEGHAEDSGDLFGQTAISPDGQRLLVKRYKPARVSGRQHPSYLFPQQSYYQVYTLQGDLLQTLDSPILQGPLENGGDFVDADTAIFFATVGTNRHLYVYDLATQQMRSLPLPAGVVDYDAWEVTPDGETVIYAFSSVNQPPEVFKIALDGQSPPQQLTDLNAEIAKINQVQVNPVQFDTRNGPREGILVQPQGAAFPPQAAPLVFWQQGGPGISMVNEFAVEVEMPLNLLPNFGLSVLLTPLAGREGLGPEAYRLHADGSNFGQVDILEGVDILNQVVRRGWSSFSQLGLTGCSYGGYYTSQMIARFPRLVAAANPQCSLLDAFTEWQLGYSSLLSYLVGQTPMEDPQRYAYLSPLYNAAAIRTPTLVFHGSEDFLQVDMARNFHDIIADNEVPVMMYEFQGVGHSLLSVDNQHLAAQLQIDFFRRYLRQQPSAHRQAD</sequence>
<dbReference type="InterPro" id="IPR029058">
    <property type="entry name" value="AB_hydrolase_fold"/>
</dbReference>
<evidence type="ECO:0000256" key="1">
    <source>
        <dbReference type="ARBA" id="ARBA00022801"/>
    </source>
</evidence>
<gene>
    <name evidence="3" type="primary">dpp5</name>
    <name evidence="3" type="ORF">XM38_040630</name>
</gene>
<dbReference type="SUPFAM" id="SSF82171">
    <property type="entry name" value="DPP6 N-terminal domain-like"/>
    <property type="match status" value="1"/>
</dbReference>
<dbReference type="GO" id="GO:0004252">
    <property type="term" value="F:serine-type endopeptidase activity"/>
    <property type="evidence" value="ECO:0007669"/>
    <property type="project" value="TreeGrafter"/>
</dbReference>
<dbReference type="Proteomes" id="UP000191901">
    <property type="component" value="Chromosome"/>
</dbReference>
<dbReference type="Pfam" id="PF00326">
    <property type="entry name" value="Peptidase_S9"/>
    <property type="match status" value="1"/>
</dbReference>
<keyword evidence="1 3" id="KW-0378">Hydrolase</keyword>
<dbReference type="PANTHER" id="PTHR42776:SF4">
    <property type="entry name" value="ACYLAMINO-ACID-RELEASING ENZYME"/>
    <property type="match status" value="1"/>
</dbReference>
<proteinExistence type="predicted"/>
<evidence type="ECO:0000313" key="4">
    <source>
        <dbReference type="Proteomes" id="UP000191901"/>
    </source>
</evidence>
<evidence type="ECO:0000259" key="2">
    <source>
        <dbReference type="Pfam" id="PF00326"/>
    </source>
</evidence>
<dbReference type="OrthoDB" id="108903at2"/>
<reference evidence="3 4" key="1">
    <citation type="journal article" date="2016" name="Biochim. Biophys. Acta">
        <title>Characterization of red-shifted phycobilisomes isolated from the chlorophyll f-containing cyanobacterium Halomicronema hongdechloris.</title>
        <authorList>
            <person name="Li Y."/>
            <person name="Lin Y."/>
            <person name="Garvey C.J."/>
            <person name="Birch D."/>
            <person name="Corkery R.W."/>
            <person name="Loughlin P.C."/>
            <person name="Scheer H."/>
            <person name="Willows R.D."/>
            <person name="Chen M."/>
        </authorList>
    </citation>
    <scope>NUCLEOTIDE SEQUENCE [LARGE SCALE GENOMIC DNA]</scope>
    <source>
        <strain evidence="3 4">C2206</strain>
    </source>
</reference>
<organism evidence="3 4">
    <name type="scientific">Halomicronema hongdechloris C2206</name>
    <dbReference type="NCBI Taxonomy" id="1641165"/>
    <lineage>
        <taxon>Bacteria</taxon>
        <taxon>Bacillati</taxon>
        <taxon>Cyanobacteriota</taxon>
        <taxon>Cyanophyceae</taxon>
        <taxon>Nodosilineales</taxon>
        <taxon>Nodosilineaceae</taxon>
        <taxon>Halomicronema</taxon>
    </lineage>
</organism>
<dbReference type="RefSeq" id="WP_088430772.1">
    <property type="nucleotide sequence ID" value="NZ_CP021983.2"/>
</dbReference>
<dbReference type="STRING" id="1641165.XM38_13200"/>
<dbReference type="EMBL" id="CP021983">
    <property type="protein sequence ID" value="ASC73101.1"/>
    <property type="molecule type" value="Genomic_DNA"/>
</dbReference>